<name>A0A1I2JHA8_9CLOT</name>
<feature type="transmembrane region" description="Helical" evidence="1">
    <location>
        <begin position="12"/>
        <end position="30"/>
    </location>
</feature>
<dbReference type="STRING" id="1529.SAMN04487885_1027"/>
<dbReference type="Proteomes" id="UP000246114">
    <property type="component" value="Unassembled WGS sequence"/>
</dbReference>
<dbReference type="eggNOG" id="ENOG50332EX">
    <property type="taxonomic scope" value="Bacteria"/>
</dbReference>
<dbReference type="GeneID" id="90544439"/>
<keyword evidence="5" id="KW-1185">Reference proteome</keyword>
<evidence type="ECO:0000256" key="1">
    <source>
        <dbReference type="SAM" id="Phobius"/>
    </source>
</evidence>
<dbReference type="OrthoDB" id="1932057at2"/>
<organism evidence="4 5">
    <name type="scientific">Clostridium cadaveris</name>
    <dbReference type="NCBI Taxonomy" id="1529"/>
    <lineage>
        <taxon>Bacteria</taxon>
        <taxon>Bacillati</taxon>
        <taxon>Bacillota</taxon>
        <taxon>Clostridia</taxon>
        <taxon>Eubacteriales</taxon>
        <taxon>Clostridiaceae</taxon>
        <taxon>Clostridium</taxon>
    </lineage>
</organism>
<reference evidence="3 6" key="2">
    <citation type="submission" date="2018-03" db="EMBL/GenBank/DDBJ databases">
        <title>The uncultured portion of the human microbiome is neutrally assembled.</title>
        <authorList>
            <person name="Jeraldo P."/>
            <person name="Boardman L."/>
            <person name="White B.A."/>
            <person name="Nelson H."/>
            <person name="Goldenfeld N."/>
            <person name="Chia N."/>
        </authorList>
    </citation>
    <scope>NUCLEOTIDE SEQUENCE [LARGE SCALE GENOMIC DNA]</scope>
    <source>
        <strain evidence="3">CIM:MAG 903</strain>
    </source>
</reference>
<dbReference type="RefSeq" id="WP_027637981.1">
    <property type="nucleotide sequence ID" value="NZ_CABMJC010000002.1"/>
</dbReference>
<keyword evidence="1" id="KW-0472">Membrane</keyword>
<gene>
    <name evidence="3" type="ORF">DBY38_12840</name>
    <name evidence="4" type="ORF">SAMN04487885_1027</name>
</gene>
<reference evidence="4 5" key="1">
    <citation type="submission" date="2016-10" db="EMBL/GenBank/DDBJ databases">
        <authorList>
            <person name="de Groot N.N."/>
        </authorList>
    </citation>
    <scope>NUCLEOTIDE SEQUENCE [LARGE SCALE GENOMIC DNA]</scope>
    <source>
        <strain evidence="4 5">NLAE-zl-G419</strain>
    </source>
</reference>
<dbReference type="Proteomes" id="UP000182135">
    <property type="component" value="Unassembled WGS sequence"/>
</dbReference>
<sequence length="295" mass="34142">MKIYKPERGRGAIYLFLSIFIVDGLALLLMQFLDSYIILNLIGVFIVCFTLYCLYYFIMDLTLEYRVYDDMIEINTIMPFRKVKIPMNEILGYGKQNGAIEGTKLSGIGTSKFAFGKGLIENVGITYMYTPSCREVLYIKTKDIGYGISPKRIDKFEEMLINHGKELKTFEVVKNKNVHLYKEKKFIIPFVLASAIIIFMTINPFMFYLMNKLPAMMPVSFNANFEVIAFTTGKIFAFRQMTYGVFNMIVLLCMYYASRFCAKYDKESAYKYIYISLISALAFLFMQIKVLVAFA</sequence>
<protein>
    <submittedName>
        <fullName evidence="4">PH domain-containing protein</fullName>
    </submittedName>
</protein>
<evidence type="ECO:0000313" key="6">
    <source>
        <dbReference type="Proteomes" id="UP000246114"/>
    </source>
</evidence>
<dbReference type="EMBL" id="QAMZ01000053">
    <property type="protein sequence ID" value="PWL51825.1"/>
    <property type="molecule type" value="Genomic_DNA"/>
</dbReference>
<feature type="transmembrane region" description="Helical" evidence="1">
    <location>
        <begin position="241"/>
        <end position="260"/>
    </location>
</feature>
<accession>A0A1I2JHA8</accession>
<dbReference type="EMBL" id="FOOE01000002">
    <property type="protein sequence ID" value="SFF53233.1"/>
    <property type="molecule type" value="Genomic_DNA"/>
</dbReference>
<keyword evidence="1" id="KW-0812">Transmembrane</keyword>
<feature type="domain" description="Bacterial Pleckstrin homology" evidence="2">
    <location>
        <begin position="64"/>
        <end position="160"/>
    </location>
</feature>
<evidence type="ECO:0000313" key="3">
    <source>
        <dbReference type="EMBL" id="PWL51825.1"/>
    </source>
</evidence>
<evidence type="ECO:0000313" key="4">
    <source>
        <dbReference type="EMBL" id="SFF53233.1"/>
    </source>
</evidence>
<evidence type="ECO:0000259" key="2">
    <source>
        <dbReference type="Pfam" id="PF10882"/>
    </source>
</evidence>
<keyword evidence="1" id="KW-1133">Transmembrane helix</keyword>
<feature type="transmembrane region" description="Helical" evidence="1">
    <location>
        <begin position="36"/>
        <end position="58"/>
    </location>
</feature>
<evidence type="ECO:0000313" key="5">
    <source>
        <dbReference type="Proteomes" id="UP000182135"/>
    </source>
</evidence>
<feature type="transmembrane region" description="Helical" evidence="1">
    <location>
        <begin position="186"/>
        <end position="210"/>
    </location>
</feature>
<proteinExistence type="predicted"/>
<dbReference type="InterPro" id="IPR027783">
    <property type="entry name" value="Bacterial_PH-related"/>
</dbReference>
<dbReference type="AlphaFoldDB" id="A0A1I2JHA8"/>
<dbReference type="Pfam" id="PF10882">
    <property type="entry name" value="bPH_5"/>
    <property type="match status" value="1"/>
</dbReference>
<feature type="transmembrane region" description="Helical" evidence="1">
    <location>
        <begin position="272"/>
        <end position="294"/>
    </location>
</feature>